<organism evidence="2 3">
    <name type="scientific">Fulvivirga lutea</name>
    <dbReference type="NCBI Taxonomy" id="2810512"/>
    <lineage>
        <taxon>Bacteria</taxon>
        <taxon>Pseudomonadati</taxon>
        <taxon>Bacteroidota</taxon>
        <taxon>Cytophagia</taxon>
        <taxon>Cytophagales</taxon>
        <taxon>Fulvivirgaceae</taxon>
        <taxon>Fulvivirga</taxon>
    </lineage>
</organism>
<name>A0A975A059_9BACT</name>
<feature type="transmembrane region" description="Helical" evidence="1">
    <location>
        <begin position="50"/>
        <end position="68"/>
    </location>
</feature>
<dbReference type="RefSeq" id="WP_205721557.1">
    <property type="nucleotide sequence ID" value="NZ_CP070608.1"/>
</dbReference>
<protein>
    <recommendedName>
        <fullName evidence="4">Redox-active disulfide protein 2</fullName>
    </recommendedName>
</protein>
<keyword evidence="1" id="KW-1133">Transmembrane helix</keyword>
<dbReference type="Proteomes" id="UP000662783">
    <property type="component" value="Chromosome"/>
</dbReference>
<sequence length="83" mass="9122">MKDQEMANMPTEDIKQKISINTGISIGFIVLFVFILLSSGYLVFIKGNMAFVGLMVIPACMAPILISIGKNNSKLKEELAKRS</sequence>
<feature type="transmembrane region" description="Helical" evidence="1">
    <location>
        <begin position="20"/>
        <end position="44"/>
    </location>
</feature>
<dbReference type="AlphaFoldDB" id="A0A975A059"/>
<dbReference type="KEGG" id="fuv:JR347_15830"/>
<evidence type="ECO:0000313" key="2">
    <source>
        <dbReference type="EMBL" id="QSE97044.1"/>
    </source>
</evidence>
<proteinExistence type="predicted"/>
<reference evidence="2" key="1">
    <citation type="submission" date="2021-02" db="EMBL/GenBank/DDBJ databases">
        <title>Fulvivirga sp. S481 isolated from sea water.</title>
        <authorList>
            <person name="Bae S.S."/>
            <person name="Baek K."/>
        </authorList>
    </citation>
    <scope>NUCLEOTIDE SEQUENCE</scope>
    <source>
        <strain evidence="2">S481</strain>
    </source>
</reference>
<evidence type="ECO:0000313" key="3">
    <source>
        <dbReference type="Proteomes" id="UP000662783"/>
    </source>
</evidence>
<evidence type="ECO:0008006" key="4">
    <source>
        <dbReference type="Google" id="ProtNLM"/>
    </source>
</evidence>
<accession>A0A975A059</accession>
<keyword evidence="1" id="KW-0812">Transmembrane</keyword>
<gene>
    <name evidence="2" type="ORF">JR347_15830</name>
</gene>
<evidence type="ECO:0000256" key="1">
    <source>
        <dbReference type="SAM" id="Phobius"/>
    </source>
</evidence>
<keyword evidence="1" id="KW-0472">Membrane</keyword>
<dbReference type="EMBL" id="CP070608">
    <property type="protein sequence ID" value="QSE97044.1"/>
    <property type="molecule type" value="Genomic_DNA"/>
</dbReference>
<keyword evidence="3" id="KW-1185">Reference proteome</keyword>